<dbReference type="EMBL" id="LFZO01000108">
    <property type="protein sequence ID" value="KXT13638.1"/>
    <property type="molecule type" value="Genomic_DNA"/>
</dbReference>
<evidence type="ECO:0000313" key="2">
    <source>
        <dbReference type="Proteomes" id="UP000073492"/>
    </source>
</evidence>
<gene>
    <name evidence="1" type="ORF">AC579_4973</name>
</gene>
<name>A0A139IFZ1_9PEZI</name>
<dbReference type="OrthoDB" id="198787at2759"/>
<comment type="caution">
    <text evidence="1">The sequence shown here is derived from an EMBL/GenBank/DDBJ whole genome shotgun (WGS) entry which is preliminary data.</text>
</comment>
<dbReference type="Proteomes" id="UP000073492">
    <property type="component" value="Unassembled WGS sequence"/>
</dbReference>
<dbReference type="AlphaFoldDB" id="A0A139IFZ1"/>
<proteinExistence type="predicted"/>
<sequence>MTHYIRTYFAAKDAMRVKIVVQSKHWGCFLGEETRYVAWGKLFGSFQAATRRRERLNAAPCTVFVSRWKLRMIVFDLDHDLFHSNDGFLTGCKEAANGPSSLVAESLIHVEEVASGLVAVVEQLIKITSNPIYPNIDLTNSRGPFQSIMEAATRSFGFKEDTLISPSNFVAEALCTSARLDSTQAQRSSRVAE</sequence>
<keyword evidence="2" id="KW-1185">Reference proteome</keyword>
<protein>
    <submittedName>
        <fullName evidence="1">Uncharacterized protein</fullName>
    </submittedName>
</protein>
<organism evidence="1 2">
    <name type="scientific">Pseudocercospora musae</name>
    <dbReference type="NCBI Taxonomy" id="113226"/>
    <lineage>
        <taxon>Eukaryota</taxon>
        <taxon>Fungi</taxon>
        <taxon>Dikarya</taxon>
        <taxon>Ascomycota</taxon>
        <taxon>Pezizomycotina</taxon>
        <taxon>Dothideomycetes</taxon>
        <taxon>Dothideomycetidae</taxon>
        <taxon>Mycosphaerellales</taxon>
        <taxon>Mycosphaerellaceae</taxon>
        <taxon>Pseudocercospora</taxon>
    </lineage>
</organism>
<evidence type="ECO:0000313" key="1">
    <source>
        <dbReference type="EMBL" id="KXT13638.1"/>
    </source>
</evidence>
<accession>A0A139IFZ1</accession>
<reference evidence="1 2" key="1">
    <citation type="submission" date="2015-07" db="EMBL/GenBank/DDBJ databases">
        <title>Comparative genomics of the Sigatoka disease complex on banana suggests a link between parallel evolutionary changes in Pseudocercospora fijiensis and Pseudocercospora eumusae and increased virulence on the banana host.</title>
        <authorList>
            <person name="Chang T.-C."/>
            <person name="Salvucci A."/>
            <person name="Crous P.W."/>
            <person name="Stergiopoulos I."/>
        </authorList>
    </citation>
    <scope>NUCLEOTIDE SEQUENCE [LARGE SCALE GENOMIC DNA]</scope>
    <source>
        <strain evidence="1 2">CBS 116634</strain>
    </source>
</reference>